<dbReference type="InterPro" id="IPR001245">
    <property type="entry name" value="Ser-Thr/Tyr_kinase_cat_dom"/>
</dbReference>
<dbReference type="OrthoDB" id="3256376at2759"/>
<evidence type="ECO:0000313" key="14">
    <source>
        <dbReference type="Proteomes" id="UP000270296"/>
    </source>
</evidence>
<evidence type="ECO:0000313" key="13">
    <source>
        <dbReference type="EMBL" id="VDP01190.1"/>
    </source>
</evidence>
<dbReference type="Pfam" id="PF07714">
    <property type="entry name" value="PK_Tyr_Ser-Thr"/>
    <property type="match status" value="1"/>
</dbReference>
<evidence type="ECO:0000256" key="2">
    <source>
        <dbReference type="ARBA" id="ARBA00004308"/>
    </source>
</evidence>
<keyword evidence="8" id="KW-0472">Membrane</keyword>
<dbReference type="Gene3D" id="1.10.510.10">
    <property type="entry name" value="Transferase(Phosphotransferase) domain 1"/>
    <property type="match status" value="1"/>
</dbReference>
<name>A0A3P8ACI6_9BILA</name>
<comment type="catalytic activity">
    <reaction evidence="10">
        <text>L-tyrosyl-[protein] + ATP = O-phospho-L-tyrosyl-[protein] + ADP + H(+)</text>
        <dbReference type="Rhea" id="RHEA:10596"/>
        <dbReference type="Rhea" id="RHEA-COMP:10136"/>
        <dbReference type="Rhea" id="RHEA-COMP:20101"/>
        <dbReference type="ChEBI" id="CHEBI:15378"/>
        <dbReference type="ChEBI" id="CHEBI:30616"/>
        <dbReference type="ChEBI" id="CHEBI:46858"/>
        <dbReference type="ChEBI" id="CHEBI:61978"/>
        <dbReference type="ChEBI" id="CHEBI:456216"/>
        <dbReference type="EC" id="2.7.10.1"/>
    </reaction>
</comment>
<dbReference type="SMART" id="SM00219">
    <property type="entry name" value="TyrKc"/>
    <property type="match status" value="1"/>
</dbReference>
<dbReference type="GO" id="GO:0012505">
    <property type="term" value="C:endomembrane system"/>
    <property type="evidence" value="ECO:0007669"/>
    <property type="project" value="UniProtKB-SubCell"/>
</dbReference>
<evidence type="ECO:0000256" key="5">
    <source>
        <dbReference type="ARBA" id="ARBA00022741"/>
    </source>
</evidence>
<reference evidence="13 14" key="1">
    <citation type="submission" date="2018-11" db="EMBL/GenBank/DDBJ databases">
        <authorList>
            <consortium name="Pathogen Informatics"/>
        </authorList>
    </citation>
    <scope>NUCLEOTIDE SEQUENCE [LARGE SCALE GENOMIC DNA]</scope>
</reference>
<dbReference type="GO" id="GO:0043235">
    <property type="term" value="C:receptor complex"/>
    <property type="evidence" value="ECO:0007669"/>
    <property type="project" value="TreeGrafter"/>
</dbReference>
<evidence type="ECO:0000256" key="3">
    <source>
        <dbReference type="ARBA" id="ARBA00011902"/>
    </source>
</evidence>
<dbReference type="Gene3D" id="3.30.200.20">
    <property type="entry name" value="Phosphorylase Kinase, domain 1"/>
    <property type="match status" value="1"/>
</dbReference>
<feature type="binding site" evidence="11">
    <location>
        <position position="102"/>
    </location>
    <ligand>
        <name>ATP</name>
        <dbReference type="ChEBI" id="CHEBI:30616"/>
    </ligand>
</feature>
<organism evidence="13 14">
    <name type="scientific">Soboliphyme baturini</name>
    <dbReference type="NCBI Taxonomy" id="241478"/>
    <lineage>
        <taxon>Eukaryota</taxon>
        <taxon>Metazoa</taxon>
        <taxon>Ecdysozoa</taxon>
        <taxon>Nematoda</taxon>
        <taxon>Enoplea</taxon>
        <taxon>Dorylaimia</taxon>
        <taxon>Dioctophymatida</taxon>
        <taxon>Dioctophymatoidea</taxon>
        <taxon>Soboliphymatidae</taxon>
        <taxon>Soboliphyme</taxon>
    </lineage>
</organism>
<accession>A0A3P8ACI6</accession>
<gene>
    <name evidence="13" type="ORF">SBAD_LOCUS3452</name>
</gene>
<dbReference type="EC" id="2.7.10.1" evidence="3"/>
<evidence type="ECO:0000256" key="1">
    <source>
        <dbReference type="ARBA" id="ARBA00004167"/>
    </source>
</evidence>
<evidence type="ECO:0000259" key="12">
    <source>
        <dbReference type="PROSITE" id="PS50011"/>
    </source>
</evidence>
<dbReference type="InterPro" id="IPR000719">
    <property type="entry name" value="Prot_kinase_dom"/>
</dbReference>
<evidence type="ECO:0000256" key="10">
    <source>
        <dbReference type="ARBA" id="ARBA00051243"/>
    </source>
</evidence>
<evidence type="ECO:0000256" key="8">
    <source>
        <dbReference type="ARBA" id="ARBA00023136"/>
    </source>
</evidence>
<dbReference type="GO" id="GO:0048680">
    <property type="term" value="P:positive regulation of axon regeneration"/>
    <property type="evidence" value="ECO:0007669"/>
    <property type="project" value="UniProtKB-ARBA"/>
</dbReference>
<dbReference type="GO" id="GO:0005886">
    <property type="term" value="C:plasma membrane"/>
    <property type="evidence" value="ECO:0007669"/>
    <property type="project" value="TreeGrafter"/>
</dbReference>
<keyword evidence="14" id="KW-1185">Reference proteome</keyword>
<keyword evidence="7 11" id="KW-0067">ATP-binding</keyword>
<dbReference type="GO" id="GO:0007169">
    <property type="term" value="P:cell surface receptor protein tyrosine kinase signaling pathway"/>
    <property type="evidence" value="ECO:0007669"/>
    <property type="project" value="TreeGrafter"/>
</dbReference>
<dbReference type="SUPFAM" id="SSF56112">
    <property type="entry name" value="Protein kinase-like (PK-like)"/>
    <property type="match status" value="1"/>
</dbReference>
<dbReference type="FunFam" id="1.10.510.10:FF:001512">
    <property type="entry name" value="Receptor tyrosine-protein kinase erbB-2"/>
    <property type="match status" value="1"/>
</dbReference>
<evidence type="ECO:0000256" key="11">
    <source>
        <dbReference type="PROSITE-ProRule" id="PRU10141"/>
    </source>
</evidence>
<dbReference type="PROSITE" id="PS00107">
    <property type="entry name" value="PROTEIN_KINASE_ATP"/>
    <property type="match status" value="1"/>
</dbReference>
<dbReference type="Proteomes" id="UP000270296">
    <property type="component" value="Unassembled WGS sequence"/>
</dbReference>
<keyword evidence="4" id="KW-0808">Transferase</keyword>
<protein>
    <recommendedName>
        <fullName evidence="3">receptor protein-tyrosine kinase</fullName>
        <ecNumber evidence="3">2.7.10.1</ecNumber>
    </recommendedName>
</protein>
<dbReference type="PANTHER" id="PTHR24416:SF564">
    <property type="entry name" value="MACROPHAGE-STIMULATING PROTEIN RECEPTOR"/>
    <property type="match status" value="1"/>
</dbReference>
<comment type="subcellular location">
    <subcellularLocation>
        <location evidence="2">Endomembrane system</location>
    </subcellularLocation>
    <subcellularLocation>
        <location evidence="1">Membrane</location>
        <topology evidence="1">Single-pass membrane protein</topology>
    </subcellularLocation>
</comment>
<evidence type="ECO:0000256" key="6">
    <source>
        <dbReference type="ARBA" id="ARBA00022777"/>
    </source>
</evidence>
<dbReference type="InterPro" id="IPR050122">
    <property type="entry name" value="RTK"/>
</dbReference>
<dbReference type="InterPro" id="IPR011009">
    <property type="entry name" value="Kinase-like_dom_sf"/>
</dbReference>
<keyword evidence="6" id="KW-0418">Kinase</keyword>
<dbReference type="PANTHER" id="PTHR24416">
    <property type="entry name" value="TYROSINE-PROTEIN KINASE RECEPTOR"/>
    <property type="match status" value="1"/>
</dbReference>
<feature type="domain" description="Protein kinase" evidence="12">
    <location>
        <begin position="69"/>
        <end position="335"/>
    </location>
</feature>
<dbReference type="GO" id="GO:0016477">
    <property type="term" value="P:cell migration"/>
    <property type="evidence" value="ECO:0007669"/>
    <property type="project" value="TreeGrafter"/>
</dbReference>
<dbReference type="EMBL" id="UZAM01007753">
    <property type="protein sequence ID" value="VDP01190.1"/>
    <property type="molecule type" value="Genomic_DNA"/>
</dbReference>
<dbReference type="GO" id="GO:0004714">
    <property type="term" value="F:transmembrane receptor protein tyrosine kinase activity"/>
    <property type="evidence" value="ECO:0007669"/>
    <property type="project" value="UniProtKB-EC"/>
</dbReference>
<evidence type="ECO:0000256" key="9">
    <source>
        <dbReference type="ARBA" id="ARBA00023137"/>
    </source>
</evidence>
<dbReference type="PRINTS" id="PR00109">
    <property type="entry name" value="TYRKINASE"/>
</dbReference>
<dbReference type="AlphaFoldDB" id="A0A3P8ACI6"/>
<dbReference type="PROSITE" id="PS50011">
    <property type="entry name" value="PROTEIN_KINASE_DOM"/>
    <property type="match status" value="1"/>
</dbReference>
<dbReference type="PROSITE" id="PS00109">
    <property type="entry name" value="PROTEIN_KINASE_TYR"/>
    <property type="match status" value="1"/>
</dbReference>
<dbReference type="CDD" id="cd00192">
    <property type="entry name" value="PTKc"/>
    <property type="match status" value="1"/>
</dbReference>
<evidence type="ECO:0000256" key="4">
    <source>
        <dbReference type="ARBA" id="ARBA00022679"/>
    </source>
</evidence>
<dbReference type="InterPro" id="IPR020635">
    <property type="entry name" value="Tyr_kinase_cat_dom"/>
</dbReference>
<sequence>MSKLRKPRLLRSYSGLIRSSEYIWPQHNTFLDAPCVPPMSVCGAEVSSSCLRTDLRSVVMDLLIPCDHITLEELVGKGYFGQVYRGTLKDPVSGSDYKVAVKTLKSTFLFLREGAIMKDFDHPHVLRLLGIAMAHNGTPWVVLPYMAQRDMRSYIADTKKVLVVMELLNFAHQVAQGMSYLSSLNFVHRDLAARNCMITSDLVVKVADFGLALDLFERDYLPDEGHTRLPVKWMALESLHDRRVFNTKTDVWSYGILLWELLTRGATPYSSICNSQLRNFLDSGQRLPQPHDCPKEMYFDLKTMRMGRTSYSVDFIPFKTQWCSHTSEFVANMHE</sequence>
<dbReference type="GO" id="GO:0061564">
    <property type="term" value="P:axon development"/>
    <property type="evidence" value="ECO:0007669"/>
    <property type="project" value="UniProtKB-ARBA"/>
</dbReference>
<evidence type="ECO:0000256" key="7">
    <source>
        <dbReference type="ARBA" id="ARBA00022840"/>
    </source>
</evidence>
<dbReference type="InterPro" id="IPR008266">
    <property type="entry name" value="Tyr_kinase_AS"/>
</dbReference>
<dbReference type="InterPro" id="IPR017441">
    <property type="entry name" value="Protein_kinase_ATP_BS"/>
</dbReference>
<keyword evidence="9" id="KW-0829">Tyrosine-protein kinase</keyword>
<proteinExistence type="predicted"/>
<keyword evidence="5 11" id="KW-0547">Nucleotide-binding</keyword>
<dbReference type="GO" id="GO:0005524">
    <property type="term" value="F:ATP binding"/>
    <property type="evidence" value="ECO:0007669"/>
    <property type="project" value="UniProtKB-UniRule"/>
</dbReference>